<dbReference type="PANTHER" id="PTHR11203:SF37">
    <property type="entry name" value="INTEGRATOR COMPLEX SUBUNIT 11"/>
    <property type="match status" value="1"/>
</dbReference>
<dbReference type="Gene3D" id="3.60.15.10">
    <property type="entry name" value="Ribonuclease Z/Hydroxyacylglutathione hydrolase-like"/>
    <property type="match status" value="1"/>
</dbReference>
<sequence length="469" mass="51801">MTARITFYGGAGTVTGANFLFDTGTQKILIDCGTIERENVSDTANSDPFAYDPSSIDALIVTHAHADHIGRIPKLVHDGFKGVIYSTTPTKELAAAMFADALTIMHEEDKRSGRVVLYERADVDRALSLWETYGYHEAFDLGDVCIEFLDAGHILGSAMIRVTRLRPDSAKAPTGKQGFGGQERSILFTGDLGNSPEPLLNDTESPEGTTYLVMESVYGDRLHADRGQRQKMLQNMVLDARNRSSTLLIPSFSIERTQILLYELNAMVEKGKLDPVDVYFDAPLAIEVTDIYRKYKDWLNPAVSEHFEKGDDPFSFKNLKLTPHVEQSDAIHSARNPKVIIAGAGMAAGGRVRLHLKCYAPDQNTVILFVGYQVPGSLGRRIEDGEKTVHIDGEYVKVRAHIASITGYSGHKDRDALLDFVESSGESLQEVFVTMGEPKSSMFLAQRIRDFLGVEALVPQIGESFELSF</sequence>
<feature type="domain" description="Metallo-beta-lactamase" evidence="2">
    <location>
        <begin position="15"/>
        <end position="252"/>
    </location>
</feature>
<protein>
    <submittedName>
        <fullName evidence="4">RNA-metabolising metallo-beta-lactamase</fullName>
    </submittedName>
</protein>
<reference evidence="4 5" key="1">
    <citation type="journal article" date="2015" name="Nature">
        <title>rRNA introns, odd ribosomes, and small enigmatic genomes across a large radiation of phyla.</title>
        <authorList>
            <person name="Brown C.T."/>
            <person name="Hug L.A."/>
            <person name="Thomas B.C."/>
            <person name="Sharon I."/>
            <person name="Castelle C.J."/>
            <person name="Singh A."/>
            <person name="Wilkins M.J."/>
            <person name="Williams K.H."/>
            <person name="Banfield J.F."/>
        </authorList>
    </citation>
    <scope>NUCLEOTIDE SEQUENCE [LARGE SCALE GENOMIC DNA]</scope>
</reference>
<evidence type="ECO:0000259" key="2">
    <source>
        <dbReference type="SMART" id="SM00849"/>
    </source>
</evidence>
<dbReference type="SMART" id="SM01027">
    <property type="entry name" value="Beta-Casp"/>
    <property type="match status" value="1"/>
</dbReference>
<dbReference type="InterPro" id="IPR036866">
    <property type="entry name" value="RibonucZ/Hydroxyglut_hydro"/>
</dbReference>
<evidence type="ECO:0000256" key="1">
    <source>
        <dbReference type="ARBA" id="ARBA00022801"/>
    </source>
</evidence>
<keyword evidence="1" id="KW-0378">Hydrolase</keyword>
<name>A0A0G1X230_9BACT</name>
<accession>A0A0G1X230</accession>
<dbReference type="GO" id="GO:0004521">
    <property type="term" value="F:RNA endonuclease activity"/>
    <property type="evidence" value="ECO:0007669"/>
    <property type="project" value="TreeGrafter"/>
</dbReference>
<evidence type="ECO:0000313" key="4">
    <source>
        <dbReference type="EMBL" id="KKW25051.1"/>
    </source>
</evidence>
<dbReference type="STRING" id="1618671.UY67_C0001G0053"/>
<organism evidence="4 5">
    <name type="scientific">Candidatus Kaiserbacteria bacterium GW2011_GWA2_52_12</name>
    <dbReference type="NCBI Taxonomy" id="1618671"/>
    <lineage>
        <taxon>Bacteria</taxon>
        <taxon>Candidatus Kaiseribacteriota</taxon>
    </lineage>
</organism>
<gene>
    <name evidence="4" type="ORF">UY67_C0001G0053</name>
</gene>
<dbReference type="Gene3D" id="3.40.50.10890">
    <property type="match status" value="1"/>
</dbReference>
<dbReference type="EMBL" id="LCQW01000001">
    <property type="protein sequence ID" value="KKW25051.1"/>
    <property type="molecule type" value="Genomic_DNA"/>
</dbReference>
<dbReference type="InterPro" id="IPR011108">
    <property type="entry name" value="RMMBL"/>
</dbReference>
<dbReference type="Pfam" id="PF07521">
    <property type="entry name" value="RMMBL"/>
    <property type="match status" value="1"/>
</dbReference>
<dbReference type="GO" id="GO:0016787">
    <property type="term" value="F:hydrolase activity"/>
    <property type="evidence" value="ECO:0007669"/>
    <property type="project" value="UniProtKB-KW"/>
</dbReference>
<dbReference type="SUPFAM" id="SSF56281">
    <property type="entry name" value="Metallo-hydrolase/oxidoreductase"/>
    <property type="match status" value="1"/>
</dbReference>
<dbReference type="InterPro" id="IPR001279">
    <property type="entry name" value="Metallo-B-lactamas"/>
</dbReference>
<dbReference type="AlphaFoldDB" id="A0A0G1X230"/>
<evidence type="ECO:0000259" key="3">
    <source>
        <dbReference type="SMART" id="SM01027"/>
    </source>
</evidence>
<comment type="caution">
    <text evidence="4">The sequence shown here is derived from an EMBL/GenBank/DDBJ whole genome shotgun (WGS) entry which is preliminary data.</text>
</comment>
<dbReference type="Pfam" id="PF16661">
    <property type="entry name" value="Lactamase_B_6"/>
    <property type="match status" value="1"/>
</dbReference>
<proteinExistence type="predicted"/>
<dbReference type="SMART" id="SM00849">
    <property type="entry name" value="Lactamase_B"/>
    <property type="match status" value="1"/>
</dbReference>
<dbReference type="PANTHER" id="PTHR11203">
    <property type="entry name" value="CLEAVAGE AND POLYADENYLATION SPECIFICITY FACTOR FAMILY MEMBER"/>
    <property type="match status" value="1"/>
</dbReference>
<dbReference type="InterPro" id="IPR022712">
    <property type="entry name" value="Beta_Casp"/>
</dbReference>
<evidence type="ECO:0000313" key="5">
    <source>
        <dbReference type="Proteomes" id="UP000034273"/>
    </source>
</evidence>
<feature type="domain" description="Beta-Casp" evidence="3">
    <location>
        <begin position="257"/>
        <end position="382"/>
    </location>
</feature>
<dbReference type="CDD" id="cd16295">
    <property type="entry name" value="TTHA0252-CPSF-like_MBL-fold"/>
    <property type="match status" value="1"/>
</dbReference>
<dbReference type="InterPro" id="IPR050698">
    <property type="entry name" value="MBL"/>
</dbReference>
<dbReference type="Pfam" id="PF10996">
    <property type="entry name" value="Beta-Casp"/>
    <property type="match status" value="1"/>
</dbReference>
<dbReference type="Proteomes" id="UP000034273">
    <property type="component" value="Unassembled WGS sequence"/>
</dbReference>